<keyword evidence="2" id="KW-1185">Reference proteome</keyword>
<organism evidence="1 2">
    <name type="scientific">Desulfosporosinus acididurans</name>
    <dbReference type="NCBI Taxonomy" id="476652"/>
    <lineage>
        <taxon>Bacteria</taxon>
        <taxon>Bacillati</taxon>
        <taxon>Bacillota</taxon>
        <taxon>Clostridia</taxon>
        <taxon>Eubacteriales</taxon>
        <taxon>Desulfitobacteriaceae</taxon>
        <taxon>Desulfosporosinus</taxon>
    </lineage>
</organism>
<reference evidence="1 2" key="1">
    <citation type="submission" date="2015-06" db="EMBL/GenBank/DDBJ databases">
        <title>Draft genome of the moderately acidophilic sulfate reducer Candidatus Desulfosporosinus acididurans strain M1.</title>
        <authorList>
            <person name="Poehlein A."/>
            <person name="Petzsch P."/>
            <person name="Johnson B.D."/>
            <person name="Schloemann M."/>
            <person name="Daniel R."/>
            <person name="Muehling M."/>
        </authorList>
    </citation>
    <scope>NUCLEOTIDE SEQUENCE [LARGE SCALE GENOMIC DNA]</scope>
    <source>
        <strain evidence="1 2">M1</strain>
    </source>
</reference>
<dbReference type="Proteomes" id="UP000036356">
    <property type="component" value="Unassembled WGS sequence"/>
</dbReference>
<sequence length="210" mass="24661">MSSLVLNKYSPLVDKIETESGDRSSHFWLLVNPKYPAVRNDIWVPVLEVIQDQVYRKLKKRIETRNIYIKSMVSDIGLVSNASHLWSTSEIADDIISFKESILEYRPKLLVTFGTLTYELVNRICESGSERETKYWNSANLEYEFEKSIANFDINSTNRIPLPRRVMTRGKLMEDYDSSWEVCENYFKDVGTKIAERIIEHEHELNIWIN</sequence>
<accession>A0A0J1FUD7</accession>
<dbReference type="AlphaFoldDB" id="A0A0J1FUD7"/>
<comment type="caution">
    <text evidence="1">The sequence shown here is derived from an EMBL/GenBank/DDBJ whole genome shotgun (WGS) entry which is preliminary data.</text>
</comment>
<evidence type="ECO:0000313" key="1">
    <source>
        <dbReference type="EMBL" id="KLU66608.1"/>
    </source>
</evidence>
<evidence type="ECO:0000313" key="2">
    <source>
        <dbReference type="Proteomes" id="UP000036356"/>
    </source>
</evidence>
<dbReference type="PATRIC" id="fig|476652.3.peg.1310"/>
<gene>
    <name evidence="1" type="ORF">DEAC_c12740</name>
</gene>
<dbReference type="STRING" id="476652.DEAC_c12740"/>
<name>A0A0J1FUD7_9FIRM</name>
<proteinExistence type="predicted"/>
<protein>
    <recommendedName>
        <fullName evidence="3">Uracil DNA glycosylase superfamily protein</fullName>
    </recommendedName>
</protein>
<dbReference type="EMBL" id="LDZY01000004">
    <property type="protein sequence ID" value="KLU66608.1"/>
    <property type="molecule type" value="Genomic_DNA"/>
</dbReference>
<dbReference type="RefSeq" id="WP_047809168.1">
    <property type="nucleotide sequence ID" value="NZ_LDZY01000004.1"/>
</dbReference>
<evidence type="ECO:0008006" key="3">
    <source>
        <dbReference type="Google" id="ProtNLM"/>
    </source>
</evidence>